<evidence type="ECO:0000256" key="1">
    <source>
        <dbReference type="SAM" id="MobiDB-lite"/>
    </source>
</evidence>
<dbReference type="EMBL" id="VSSQ01084640">
    <property type="protein sequence ID" value="MPN32561.1"/>
    <property type="molecule type" value="Genomic_DNA"/>
</dbReference>
<dbReference type="AlphaFoldDB" id="A0A645H0H9"/>
<feature type="region of interest" description="Disordered" evidence="1">
    <location>
        <begin position="136"/>
        <end position="159"/>
    </location>
</feature>
<sequence>MRVFTFQRGSGGLLSGGVVVRADIGAGGVRVHIAVNGDDFHPRSRSVVDGGGVLFIVDGGKNQNLRAVRHRLRNHLILGGVVLLRLRSDDKQIQIIFGGGCLSTGENGFPEFRVGGFGHQSYPVLFGGSRTVGAAGQQCQRQRKGPQRDSFTLPHRRPP</sequence>
<accession>A0A645H0H9</accession>
<organism evidence="2">
    <name type="scientific">bioreactor metagenome</name>
    <dbReference type="NCBI Taxonomy" id="1076179"/>
    <lineage>
        <taxon>unclassified sequences</taxon>
        <taxon>metagenomes</taxon>
        <taxon>ecological metagenomes</taxon>
    </lineage>
</organism>
<proteinExistence type="predicted"/>
<reference evidence="2" key="1">
    <citation type="submission" date="2019-08" db="EMBL/GenBank/DDBJ databases">
        <authorList>
            <person name="Kucharzyk K."/>
            <person name="Murdoch R.W."/>
            <person name="Higgins S."/>
            <person name="Loffler F."/>
        </authorList>
    </citation>
    <scope>NUCLEOTIDE SEQUENCE</scope>
</reference>
<gene>
    <name evidence="2" type="ORF">SDC9_180040</name>
</gene>
<protein>
    <submittedName>
        <fullName evidence="2">Uncharacterized protein</fullName>
    </submittedName>
</protein>
<name>A0A645H0H9_9ZZZZ</name>
<comment type="caution">
    <text evidence="2">The sequence shown here is derived from an EMBL/GenBank/DDBJ whole genome shotgun (WGS) entry which is preliminary data.</text>
</comment>
<evidence type="ECO:0000313" key="2">
    <source>
        <dbReference type="EMBL" id="MPN32561.1"/>
    </source>
</evidence>